<dbReference type="SUPFAM" id="SSF101898">
    <property type="entry name" value="NHL repeat"/>
    <property type="match status" value="1"/>
</dbReference>
<proteinExistence type="predicted"/>
<keyword evidence="7" id="KW-1185">Reference proteome</keyword>
<protein>
    <submittedName>
        <fullName evidence="6">Peptidyl-alpha-hydroxyglycine alpha-amidating lyase family protein</fullName>
    </submittedName>
</protein>
<gene>
    <name evidence="6" type="ORF">QGN29_01160</name>
</gene>
<evidence type="ECO:0000313" key="7">
    <source>
        <dbReference type="Proteomes" id="UP001268683"/>
    </source>
</evidence>
<dbReference type="EMBL" id="CP123872">
    <property type="protein sequence ID" value="WND02972.1"/>
    <property type="molecule type" value="Genomic_DNA"/>
</dbReference>
<evidence type="ECO:0000313" key="6">
    <source>
        <dbReference type="EMBL" id="WND02972.1"/>
    </source>
</evidence>
<dbReference type="Gene3D" id="2.120.10.30">
    <property type="entry name" value="TolB, C-terminal domain"/>
    <property type="match status" value="1"/>
</dbReference>
<dbReference type="InterPro" id="IPR001258">
    <property type="entry name" value="NHL_repeat"/>
</dbReference>
<feature type="chain" id="PRO_5041329094" evidence="5">
    <location>
        <begin position="21"/>
        <end position="308"/>
    </location>
</feature>
<dbReference type="GO" id="GO:0016829">
    <property type="term" value="F:lyase activity"/>
    <property type="evidence" value="ECO:0007669"/>
    <property type="project" value="UniProtKB-KW"/>
</dbReference>
<organism evidence="6 7">
    <name type="scientific">Temperatibacter marinus</name>
    <dbReference type="NCBI Taxonomy" id="1456591"/>
    <lineage>
        <taxon>Bacteria</taxon>
        <taxon>Pseudomonadati</taxon>
        <taxon>Pseudomonadota</taxon>
        <taxon>Alphaproteobacteria</taxon>
        <taxon>Kordiimonadales</taxon>
        <taxon>Temperatibacteraceae</taxon>
        <taxon>Temperatibacter</taxon>
    </lineage>
</organism>
<feature type="repeat" description="NHL" evidence="4">
    <location>
        <begin position="142"/>
        <end position="172"/>
    </location>
</feature>
<reference evidence="6" key="1">
    <citation type="submission" date="2023-04" db="EMBL/GenBank/DDBJ databases">
        <title>Complete genome sequence of Temperatibacter marinus.</title>
        <authorList>
            <person name="Rong J.-C."/>
            <person name="Yi M.-L."/>
            <person name="Zhao Q."/>
        </authorList>
    </citation>
    <scope>NUCLEOTIDE SEQUENCE</scope>
    <source>
        <strain evidence="6">NBRC 110045</strain>
    </source>
</reference>
<dbReference type="Proteomes" id="UP001268683">
    <property type="component" value="Chromosome"/>
</dbReference>
<evidence type="ECO:0000256" key="3">
    <source>
        <dbReference type="ARBA" id="ARBA00023180"/>
    </source>
</evidence>
<feature type="repeat" description="NHL" evidence="4">
    <location>
        <begin position="180"/>
        <end position="219"/>
    </location>
</feature>
<dbReference type="AlphaFoldDB" id="A0AA52ECM8"/>
<evidence type="ECO:0000256" key="2">
    <source>
        <dbReference type="ARBA" id="ARBA00022737"/>
    </source>
</evidence>
<name>A0AA52ECM8_9PROT</name>
<dbReference type="PROSITE" id="PS51125">
    <property type="entry name" value="NHL"/>
    <property type="match status" value="3"/>
</dbReference>
<feature type="repeat" description="NHL" evidence="4">
    <location>
        <begin position="75"/>
        <end position="115"/>
    </location>
</feature>
<dbReference type="InterPro" id="IPR011042">
    <property type="entry name" value="6-blade_b-propeller_TolB-like"/>
</dbReference>
<dbReference type="PANTHER" id="PTHR10680:SF38">
    <property type="entry name" value="BLL1368 PROTEIN"/>
    <property type="match status" value="1"/>
</dbReference>
<keyword evidence="1 5" id="KW-0732">Signal</keyword>
<dbReference type="RefSeq" id="WP_310798816.1">
    <property type="nucleotide sequence ID" value="NZ_CP123872.1"/>
</dbReference>
<keyword evidence="6" id="KW-0456">Lyase</keyword>
<sequence length="308" mass="35388">MIRAILQFLLFATVVSGITAAHSTQLKFEDIAINFSLPEGWSLGEVTGIQRRENGNFIIFHRGQHQLLEFDENFQFVREIGHGLFKNPHGLRIDKMGNVWTTDTETHVVLKFSETGKVTMVLGKNGLSGTGWFDRDYNLTLFNQPMDVAFDRKGYIYVVDKGNDRIVKLDQNGFIETSWGQKGTGRSQFNFAHSIVIDSEDRVYVADRENQRIQIFDLEGTYLKQWKNVGYPYMITLSKDSLWMTDARAEQVKQFDMKGNLIRHHRGIPGRNTGQYSAVHGIFVDKKNQVWVTQIFNWAGVNLLKFTP</sequence>
<evidence type="ECO:0000256" key="5">
    <source>
        <dbReference type="SAM" id="SignalP"/>
    </source>
</evidence>
<accession>A0AA52ECM8</accession>
<dbReference type="PANTHER" id="PTHR10680">
    <property type="entry name" value="PEPTIDYL-GLYCINE ALPHA-AMIDATING MONOOXYGENASE"/>
    <property type="match status" value="1"/>
</dbReference>
<feature type="signal peptide" evidence="5">
    <location>
        <begin position="1"/>
        <end position="20"/>
    </location>
</feature>
<keyword evidence="3" id="KW-0325">Glycoprotein</keyword>
<evidence type="ECO:0000256" key="4">
    <source>
        <dbReference type="PROSITE-ProRule" id="PRU00504"/>
    </source>
</evidence>
<dbReference type="Pfam" id="PF01436">
    <property type="entry name" value="NHL"/>
    <property type="match status" value="2"/>
</dbReference>
<dbReference type="KEGG" id="tmk:QGN29_01160"/>
<evidence type="ECO:0000256" key="1">
    <source>
        <dbReference type="ARBA" id="ARBA00022729"/>
    </source>
</evidence>
<dbReference type="CDD" id="cd14958">
    <property type="entry name" value="NHL_PAL_like"/>
    <property type="match status" value="1"/>
</dbReference>
<keyword evidence="2" id="KW-0677">Repeat</keyword>